<comment type="caution">
    <text evidence="1">The sequence shown here is derived from an EMBL/GenBank/DDBJ whole genome shotgun (WGS) entry which is preliminary data.</text>
</comment>
<dbReference type="AlphaFoldDB" id="A0A098MDM9"/>
<organism evidence="1 2">
    <name type="scientific">Paenibacillus wynnii</name>
    <dbReference type="NCBI Taxonomy" id="268407"/>
    <lineage>
        <taxon>Bacteria</taxon>
        <taxon>Bacillati</taxon>
        <taxon>Bacillota</taxon>
        <taxon>Bacilli</taxon>
        <taxon>Bacillales</taxon>
        <taxon>Paenibacillaceae</taxon>
        <taxon>Paenibacillus</taxon>
    </lineage>
</organism>
<name>A0A098MDM9_9BACL</name>
<protein>
    <submittedName>
        <fullName evidence="1">Uncharacterized protein</fullName>
    </submittedName>
</protein>
<reference evidence="1 2" key="2">
    <citation type="submission" date="2014-10" db="EMBL/GenBank/DDBJ databases">
        <title>Comparative genomics of the Paenibacillus odorifer group.</title>
        <authorList>
            <person name="Tsai Y.-C."/>
            <person name="Martin N."/>
            <person name="Korlach J."/>
            <person name="Wiedmann M."/>
        </authorList>
    </citation>
    <scope>NUCLEOTIDE SEQUENCE [LARGE SCALE GENOMIC DNA]</scope>
    <source>
        <strain evidence="1 2">DSM 18334</strain>
    </source>
</reference>
<dbReference type="OrthoDB" id="9915094at2"/>
<accession>A0A098MDM9</accession>
<dbReference type="eggNOG" id="ENOG50307IK">
    <property type="taxonomic scope" value="Bacteria"/>
</dbReference>
<proteinExistence type="predicted"/>
<reference evidence="1 2" key="1">
    <citation type="submission" date="2014-08" db="EMBL/GenBank/DDBJ databases">
        <authorList>
            <person name="den Bakker H.C."/>
        </authorList>
    </citation>
    <scope>NUCLEOTIDE SEQUENCE [LARGE SCALE GENOMIC DNA]</scope>
    <source>
        <strain evidence="1 2">DSM 18334</strain>
    </source>
</reference>
<dbReference type="Proteomes" id="UP000029734">
    <property type="component" value="Unassembled WGS sequence"/>
</dbReference>
<keyword evidence="2" id="KW-1185">Reference proteome</keyword>
<dbReference type="STRING" id="268407.PWYN_00280"/>
<gene>
    <name evidence="1" type="ORF">PWYN_00280</name>
</gene>
<sequence length="62" mass="7339">MTAEQQIQYHRVQMAEWLRVLYAAREVGDSNMERQAIRERRIHREALLCLWASPLEQLAACV</sequence>
<evidence type="ECO:0000313" key="1">
    <source>
        <dbReference type="EMBL" id="KGE20674.1"/>
    </source>
</evidence>
<dbReference type="RefSeq" id="WP_036647268.1">
    <property type="nucleotide sequence ID" value="NZ_JQCR01000001.1"/>
</dbReference>
<evidence type="ECO:0000313" key="2">
    <source>
        <dbReference type="Proteomes" id="UP000029734"/>
    </source>
</evidence>
<dbReference type="EMBL" id="JQCR01000001">
    <property type="protein sequence ID" value="KGE20674.1"/>
    <property type="molecule type" value="Genomic_DNA"/>
</dbReference>